<gene>
    <name evidence="11" type="ORF">SAMN02982985_03008</name>
</gene>
<evidence type="ECO:0000256" key="4">
    <source>
        <dbReference type="ARBA" id="ARBA00023239"/>
    </source>
</evidence>
<comment type="similarity">
    <text evidence="2 9">Belongs to the uroporphyrinogen-III synthase family.</text>
</comment>
<name>A0A1I4NK47_9BURK</name>
<dbReference type="GO" id="GO:0006782">
    <property type="term" value="P:protoporphyrinogen IX biosynthetic process"/>
    <property type="evidence" value="ECO:0007669"/>
    <property type="project" value="UniProtKB-UniRule"/>
</dbReference>
<evidence type="ECO:0000313" key="12">
    <source>
        <dbReference type="Proteomes" id="UP000199470"/>
    </source>
</evidence>
<evidence type="ECO:0000256" key="3">
    <source>
        <dbReference type="ARBA" id="ARBA00013109"/>
    </source>
</evidence>
<organism evidence="11 12">
    <name type="scientific">Rugamonas rubra</name>
    <dbReference type="NCBI Taxonomy" id="758825"/>
    <lineage>
        <taxon>Bacteria</taxon>
        <taxon>Pseudomonadati</taxon>
        <taxon>Pseudomonadota</taxon>
        <taxon>Betaproteobacteria</taxon>
        <taxon>Burkholderiales</taxon>
        <taxon>Oxalobacteraceae</taxon>
        <taxon>Telluria group</taxon>
        <taxon>Rugamonas</taxon>
    </lineage>
</organism>
<dbReference type="Gene3D" id="3.40.50.10090">
    <property type="match status" value="2"/>
</dbReference>
<comment type="catalytic activity">
    <reaction evidence="8 9">
        <text>hydroxymethylbilane = uroporphyrinogen III + H2O</text>
        <dbReference type="Rhea" id="RHEA:18965"/>
        <dbReference type="ChEBI" id="CHEBI:15377"/>
        <dbReference type="ChEBI" id="CHEBI:57308"/>
        <dbReference type="ChEBI" id="CHEBI:57845"/>
        <dbReference type="EC" id="4.2.1.75"/>
    </reaction>
</comment>
<keyword evidence="12" id="KW-1185">Reference proteome</keyword>
<comment type="function">
    <text evidence="6 9">Catalyzes cyclization of the linear tetrapyrrole, hydroxymethylbilane, to the macrocyclic uroporphyrinogen III.</text>
</comment>
<evidence type="ECO:0000256" key="6">
    <source>
        <dbReference type="ARBA" id="ARBA00037589"/>
    </source>
</evidence>
<feature type="domain" description="Tetrapyrrole biosynthesis uroporphyrinogen III synthase" evidence="10">
    <location>
        <begin position="17"/>
        <end position="210"/>
    </location>
</feature>
<keyword evidence="5 9" id="KW-0627">Porphyrin biosynthesis</keyword>
<dbReference type="InterPro" id="IPR036108">
    <property type="entry name" value="4pyrrol_syn_uPrphyn_synt_sf"/>
</dbReference>
<dbReference type="GO" id="GO:0006780">
    <property type="term" value="P:uroporphyrinogen III biosynthetic process"/>
    <property type="evidence" value="ECO:0007669"/>
    <property type="project" value="UniProtKB-UniRule"/>
</dbReference>
<dbReference type="RefSeq" id="WP_093388495.1">
    <property type="nucleotide sequence ID" value="NZ_FOTW01000013.1"/>
</dbReference>
<dbReference type="AlphaFoldDB" id="A0A1I4NK47"/>
<evidence type="ECO:0000256" key="1">
    <source>
        <dbReference type="ARBA" id="ARBA00004772"/>
    </source>
</evidence>
<dbReference type="EC" id="4.2.1.75" evidence="3 9"/>
<protein>
    <recommendedName>
        <fullName evidence="7 9">Uroporphyrinogen-III synthase</fullName>
        <ecNumber evidence="3 9">4.2.1.75</ecNumber>
    </recommendedName>
</protein>
<dbReference type="OrthoDB" id="9787650at2"/>
<dbReference type="PANTHER" id="PTHR38042">
    <property type="entry name" value="UROPORPHYRINOGEN-III SYNTHASE, CHLOROPLASTIC"/>
    <property type="match status" value="1"/>
</dbReference>
<dbReference type="EMBL" id="FOTW01000013">
    <property type="protein sequence ID" value="SFM15543.1"/>
    <property type="molecule type" value="Genomic_DNA"/>
</dbReference>
<comment type="pathway">
    <text evidence="1 9">Porphyrin-containing compound metabolism; protoporphyrin-IX biosynthesis; coproporphyrinogen-III from 5-aminolevulinate: step 3/4.</text>
</comment>
<dbReference type="SUPFAM" id="SSF69618">
    <property type="entry name" value="HemD-like"/>
    <property type="match status" value="1"/>
</dbReference>
<dbReference type="GO" id="GO:0004852">
    <property type="term" value="F:uroporphyrinogen-III synthase activity"/>
    <property type="evidence" value="ECO:0007669"/>
    <property type="project" value="UniProtKB-UniRule"/>
</dbReference>
<evidence type="ECO:0000259" key="10">
    <source>
        <dbReference type="Pfam" id="PF02602"/>
    </source>
</evidence>
<dbReference type="InterPro" id="IPR039793">
    <property type="entry name" value="UROS/Hem4"/>
</dbReference>
<sequence length="268" mass="28509">MPDTVVITRPLAQARPLAERVRALGRPVELLPLLEIAALENSGALRAALAGLADYAMVAFVSPNAIDAAFAHITQWPAGVKLAVLGEGSRTALAAHGVTPAEVDIVSPADASKSDSEHLLQTLDLAALRGRRVLIVRGDSGRELMADGLRAAGAVVDVVPAYRRSVPPLTAPLRATLRRLLAQANDWVITSSEALRGLLALLQEMDETDDGAEKTDALQQKYVVMMQQQHLIVPHARIAETANNLGFTRLTLTGSGDERLLAALQSHP</sequence>
<dbReference type="PANTHER" id="PTHR38042:SF1">
    <property type="entry name" value="UROPORPHYRINOGEN-III SYNTHASE, CHLOROPLASTIC"/>
    <property type="match status" value="1"/>
</dbReference>
<proteinExistence type="inferred from homology"/>
<dbReference type="InterPro" id="IPR003754">
    <property type="entry name" value="4pyrrol_synth_uPrphyn_synth"/>
</dbReference>
<evidence type="ECO:0000256" key="8">
    <source>
        <dbReference type="ARBA" id="ARBA00048617"/>
    </source>
</evidence>
<evidence type="ECO:0000313" key="11">
    <source>
        <dbReference type="EMBL" id="SFM15543.1"/>
    </source>
</evidence>
<evidence type="ECO:0000256" key="5">
    <source>
        <dbReference type="ARBA" id="ARBA00023244"/>
    </source>
</evidence>
<evidence type="ECO:0000256" key="7">
    <source>
        <dbReference type="ARBA" id="ARBA00040167"/>
    </source>
</evidence>
<dbReference type="Proteomes" id="UP000199470">
    <property type="component" value="Unassembled WGS sequence"/>
</dbReference>
<evidence type="ECO:0000256" key="2">
    <source>
        <dbReference type="ARBA" id="ARBA00008133"/>
    </source>
</evidence>
<reference evidence="11 12" key="1">
    <citation type="submission" date="2016-10" db="EMBL/GenBank/DDBJ databases">
        <authorList>
            <person name="de Groot N.N."/>
        </authorList>
    </citation>
    <scope>NUCLEOTIDE SEQUENCE [LARGE SCALE GENOMIC DNA]</scope>
    <source>
        <strain evidence="11 12">ATCC 43154</strain>
    </source>
</reference>
<keyword evidence="4 9" id="KW-0456">Lyase</keyword>
<dbReference type="STRING" id="758825.SAMN02982985_03008"/>
<dbReference type="UniPathway" id="UPA00251">
    <property type="reaction ID" value="UER00320"/>
</dbReference>
<dbReference type="Pfam" id="PF02602">
    <property type="entry name" value="HEM4"/>
    <property type="match status" value="1"/>
</dbReference>
<dbReference type="CDD" id="cd06578">
    <property type="entry name" value="HemD"/>
    <property type="match status" value="1"/>
</dbReference>
<accession>A0A1I4NK47</accession>
<evidence type="ECO:0000256" key="9">
    <source>
        <dbReference type="RuleBase" id="RU366031"/>
    </source>
</evidence>